<dbReference type="Proteomes" id="UP000789901">
    <property type="component" value="Unassembled WGS sequence"/>
</dbReference>
<accession>A0ABN7V904</accession>
<evidence type="ECO:0000313" key="1">
    <source>
        <dbReference type="EMBL" id="CAG8745447.1"/>
    </source>
</evidence>
<sequence length="224" mass="26303">MYGFRFTKKTSANNIYNKLDEWNKCIEGSGNSEIKKQFLCGDDNFIKLVKNLKGFGDCSKNIKQFFSDDILINYKFDEWIKNLEYYDNLDEWIKNLEYSDILDEWIKNLENSGNLDVTKKTVSQFFSDNTLINYKSDEWINNLETSGDLEEIIKQFLDNDKYSKESKVFRPEIRKDVLSRGLLFALIGVECDEHIKLDFQPDIDLRVTDEIDKNILGNSGNFDI</sequence>
<organism evidence="1 2">
    <name type="scientific">Gigaspora margarita</name>
    <dbReference type="NCBI Taxonomy" id="4874"/>
    <lineage>
        <taxon>Eukaryota</taxon>
        <taxon>Fungi</taxon>
        <taxon>Fungi incertae sedis</taxon>
        <taxon>Mucoromycota</taxon>
        <taxon>Glomeromycotina</taxon>
        <taxon>Glomeromycetes</taxon>
        <taxon>Diversisporales</taxon>
        <taxon>Gigasporaceae</taxon>
        <taxon>Gigaspora</taxon>
    </lineage>
</organism>
<keyword evidence="2" id="KW-1185">Reference proteome</keyword>
<dbReference type="EMBL" id="CAJVQB010011130">
    <property type="protein sequence ID" value="CAG8745447.1"/>
    <property type="molecule type" value="Genomic_DNA"/>
</dbReference>
<gene>
    <name evidence="1" type="ORF">GMARGA_LOCUS15821</name>
</gene>
<proteinExistence type="predicted"/>
<name>A0ABN7V904_GIGMA</name>
<protein>
    <submittedName>
        <fullName evidence="1">8413_t:CDS:1</fullName>
    </submittedName>
</protein>
<evidence type="ECO:0000313" key="2">
    <source>
        <dbReference type="Proteomes" id="UP000789901"/>
    </source>
</evidence>
<reference evidence="1 2" key="1">
    <citation type="submission" date="2021-06" db="EMBL/GenBank/DDBJ databases">
        <authorList>
            <person name="Kallberg Y."/>
            <person name="Tangrot J."/>
            <person name="Rosling A."/>
        </authorList>
    </citation>
    <scope>NUCLEOTIDE SEQUENCE [LARGE SCALE GENOMIC DNA]</scope>
    <source>
        <strain evidence="1 2">120-4 pot B 10/14</strain>
    </source>
</reference>
<comment type="caution">
    <text evidence="1">The sequence shown here is derived from an EMBL/GenBank/DDBJ whole genome shotgun (WGS) entry which is preliminary data.</text>
</comment>